<proteinExistence type="predicted"/>
<comment type="caution">
    <text evidence="1">The sequence shown here is derived from an EMBL/GenBank/DDBJ whole genome shotgun (WGS) entry which is preliminary data.</text>
</comment>
<dbReference type="EMBL" id="JANJ01000003">
    <property type="protein sequence ID" value="EXI62642.1"/>
    <property type="molecule type" value="Genomic_DNA"/>
</dbReference>
<name>A0A011NDL3_9PAST</name>
<dbReference type="OrthoDB" id="5681216at2"/>
<accession>A0A011NDL3</accession>
<evidence type="ECO:0000313" key="1">
    <source>
        <dbReference type="EMBL" id="EXI62642.1"/>
    </source>
</evidence>
<evidence type="ECO:0000313" key="2">
    <source>
        <dbReference type="Proteomes" id="UP000054123"/>
    </source>
</evidence>
<reference evidence="1 2" key="1">
    <citation type="journal article" date="2014" name="Genome Announc.">
        <title>Genome Sequence of a Presumptive Mannheimia haemolytica Strain with an A1/A6-Cross-Reactive Serotype from a White-Tailed Deer (Odocoileus virginianus).</title>
        <authorList>
            <person name="Lawrence P.K."/>
            <person name="Bey R.F."/>
            <person name="Wiener B."/>
            <person name="Kittichotirat W."/>
            <person name="Bumgarner R.E."/>
        </authorList>
    </citation>
    <scope>NUCLEOTIDE SEQUENCE [LARGE SCALE GENOMIC DNA]</scope>
    <source>
        <strain evidence="1 2">PKL10</strain>
    </source>
</reference>
<sequence>MSRSYLFYFSLLISPFTYSNEEINEALKLDPRVQQLAEDLMHKQYSYEDAFKFAVSQAKQCLHGKADPNSRICQSYGFWKIHLRQ</sequence>
<keyword evidence="2" id="KW-1185">Reference proteome</keyword>
<dbReference type="Proteomes" id="UP000054123">
    <property type="component" value="Unassembled WGS sequence"/>
</dbReference>
<gene>
    <name evidence="1" type="ORF">AK33_03995</name>
</gene>
<protein>
    <submittedName>
        <fullName evidence="1">Uncharacterized protein</fullName>
    </submittedName>
</protein>
<organism evidence="1 2">
    <name type="scientific">Mannheimia granulomatis</name>
    <dbReference type="NCBI Taxonomy" id="85402"/>
    <lineage>
        <taxon>Bacteria</taxon>
        <taxon>Pseudomonadati</taxon>
        <taxon>Pseudomonadota</taxon>
        <taxon>Gammaproteobacteria</taxon>
        <taxon>Pasteurellales</taxon>
        <taxon>Pasteurellaceae</taxon>
        <taxon>Mannheimia</taxon>
    </lineage>
</organism>
<dbReference type="AlphaFoldDB" id="A0A011NDL3"/>
<dbReference type="RefSeq" id="WP_042802118.1">
    <property type="nucleotide sequence ID" value="NZ_AVSP01000013.1"/>
</dbReference>